<dbReference type="PIRSF" id="PIRSF012641">
    <property type="entry name" value="UCP012641"/>
    <property type="match status" value="1"/>
</dbReference>
<evidence type="ECO:0000259" key="1">
    <source>
        <dbReference type="Pfam" id="PF10005"/>
    </source>
</evidence>
<dbReference type="STRING" id="1120923.SAMN02746095_00370"/>
<name>A0A0D6PET5_9PROT</name>
<proteinExistence type="predicted"/>
<accession>A0A0D6PET5</accession>
<dbReference type="EMBL" id="BANC01000020">
    <property type="protein sequence ID" value="GAN79374.1"/>
    <property type="molecule type" value="Genomic_DNA"/>
</dbReference>
<dbReference type="Pfam" id="PF15887">
    <property type="entry name" value="Peptidase_Mx"/>
    <property type="match status" value="1"/>
</dbReference>
<dbReference type="OrthoDB" id="256753at2"/>
<sequence length="364" mass="40872">MRLFLCKSCGQTLFFENNVCGRCGYALGFSADTLSLLTLETLEAGLQPLGGGQLFSYCRNAGHGVCNWLVPKAAAHLDGLCIACRHNQTIPDLTIDENLTAWRVTEIAKHRLFYSLLRLKLPLKNLADAPVLGFAFNFLSDPPEPGPRILTGHNEGLITINLKEADDAMRERFRKEMGEPYRTLLGHFRHEIGHYYWNLLVRDGGRLQACRAVFGDDTLDYAEALQTHYEQGPPPEWEQNYISAYASSHPWEDFAESWAHYLHIADTLETASAFGLGIHPYRMDENLLHADINFDPYKAKTVGQLIQAWLPLTFAMNALNRSMGHADSYPFVLSETVIGKLSFIHHLVQGQIGEEALKMPPAQV</sequence>
<evidence type="ECO:0000313" key="3">
    <source>
        <dbReference type="Proteomes" id="UP000032668"/>
    </source>
</evidence>
<organism evidence="2 3">
    <name type="scientific">Acidocella aminolytica 101 = DSM 11237</name>
    <dbReference type="NCBI Taxonomy" id="1120923"/>
    <lineage>
        <taxon>Bacteria</taxon>
        <taxon>Pseudomonadati</taxon>
        <taxon>Pseudomonadota</taxon>
        <taxon>Alphaproteobacteria</taxon>
        <taxon>Acetobacterales</taxon>
        <taxon>Acidocellaceae</taxon>
        <taxon>Acidocella</taxon>
    </lineage>
</organism>
<dbReference type="Proteomes" id="UP000032668">
    <property type="component" value="Unassembled WGS sequence"/>
</dbReference>
<dbReference type="AlphaFoldDB" id="A0A0D6PET5"/>
<gene>
    <name evidence="2" type="ORF">Aam_020_138</name>
</gene>
<reference evidence="2 3" key="1">
    <citation type="submission" date="2012-11" db="EMBL/GenBank/DDBJ databases">
        <title>Whole genome sequence of Acidocella aminolytica 101 = DSM 11237.</title>
        <authorList>
            <person name="Azuma Y."/>
            <person name="Higashiura N."/>
            <person name="Hirakawa H."/>
            <person name="Matsushita K."/>
        </authorList>
    </citation>
    <scope>NUCLEOTIDE SEQUENCE [LARGE SCALE GENOMIC DNA]</scope>
    <source>
        <strain evidence="3">101 / DSM 11237</strain>
    </source>
</reference>
<dbReference type="RefSeq" id="WP_048877823.1">
    <property type="nucleotide sequence ID" value="NZ_BANC01000020.1"/>
</dbReference>
<dbReference type="InterPro" id="IPR031321">
    <property type="entry name" value="UCP012641"/>
</dbReference>
<comment type="caution">
    <text evidence="2">The sequence shown here is derived from an EMBL/GenBank/DDBJ whole genome shotgun (WGS) entry which is preliminary data.</text>
</comment>
<protein>
    <recommendedName>
        <fullName evidence="1">Zinc-ribbon domain-containing protein</fullName>
    </recommendedName>
</protein>
<dbReference type="Pfam" id="PF10005">
    <property type="entry name" value="Zn_ribbon_DZR_6"/>
    <property type="match status" value="1"/>
</dbReference>
<dbReference type="InterPro" id="IPR011201">
    <property type="entry name" value="Zinc-ribbon_6_bact"/>
</dbReference>
<evidence type="ECO:0000313" key="2">
    <source>
        <dbReference type="EMBL" id="GAN79374.1"/>
    </source>
</evidence>
<feature type="domain" description="Zinc-ribbon" evidence="1">
    <location>
        <begin position="3"/>
        <end position="94"/>
    </location>
</feature>
<keyword evidence="3" id="KW-1185">Reference proteome</keyword>